<name>A0A378LUP3_9GAMM</name>
<proteinExistence type="predicted"/>
<protein>
    <recommendedName>
        <fullName evidence="1">JmjC domain-containing protein</fullName>
    </recommendedName>
</protein>
<dbReference type="RefSeq" id="WP_031566416.1">
    <property type="nucleotide sequence ID" value="NZ_CAAAIS010000006.1"/>
</dbReference>
<dbReference type="SUPFAM" id="SSF51197">
    <property type="entry name" value="Clavaminate synthase-like"/>
    <property type="match status" value="1"/>
</dbReference>
<evidence type="ECO:0000313" key="2">
    <source>
        <dbReference type="EMBL" id="STY31415.1"/>
    </source>
</evidence>
<dbReference type="STRING" id="1122170.GCA_000701265_01350"/>
<dbReference type="Proteomes" id="UP000255297">
    <property type="component" value="Unassembled WGS sequence"/>
</dbReference>
<dbReference type="AlphaFoldDB" id="A0A378LUP3"/>
<organism evidence="2 3">
    <name type="scientific">Legionella wadsworthii</name>
    <dbReference type="NCBI Taxonomy" id="28088"/>
    <lineage>
        <taxon>Bacteria</taxon>
        <taxon>Pseudomonadati</taxon>
        <taxon>Pseudomonadota</taxon>
        <taxon>Gammaproteobacteria</taxon>
        <taxon>Legionellales</taxon>
        <taxon>Legionellaceae</taxon>
        <taxon>Legionella</taxon>
    </lineage>
</organism>
<dbReference type="OrthoDB" id="479699at2"/>
<accession>A0A378LUP3</accession>
<dbReference type="InterPro" id="IPR041667">
    <property type="entry name" value="Cupin_8"/>
</dbReference>
<sequence>MKKIGLIERVNSLTPGKFHSHYVLQNNPVIIQDAVTFWRGYQLWSLDYFVKTIGDIKVRYYISQSNLYPDLRCIEGDKLDPKAFLNEGTLAHFVALLKKKKNVFLAGDELSLFDKKKYNQKLKILEQDFEVPILIDKNKIHSGGLWISPKNIVSWLHYDQNGCHNLNAQIKGTKDIFLFPPVDLQNYYLNLSSDKKITNFSQIDILNPDYIRFPLFRNAAYLEGKLAEGDILFIPAYWLHSFKHLGGININLNFWWGEDK</sequence>
<feature type="domain" description="JmjC" evidence="1">
    <location>
        <begin position="120"/>
        <end position="260"/>
    </location>
</feature>
<dbReference type="PROSITE" id="PS51184">
    <property type="entry name" value="JMJC"/>
    <property type="match status" value="1"/>
</dbReference>
<dbReference type="InterPro" id="IPR003347">
    <property type="entry name" value="JmjC_dom"/>
</dbReference>
<keyword evidence="3" id="KW-1185">Reference proteome</keyword>
<reference evidence="2 3" key="1">
    <citation type="submission" date="2018-06" db="EMBL/GenBank/DDBJ databases">
        <authorList>
            <consortium name="Pathogen Informatics"/>
            <person name="Doyle S."/>
        </authorList>
    </citation>
    <scope>NUCLEOTIDE SEQUENCE [LARGE SCALE GENOMIC DNA]</scope>
    <source>
        <strain evidence="2 3">NCTC11532</strain>
    </source>
</reference>
<dbReference type="Gene3D" id="2.60.120.10">
    <property type="entry name" value="Jelly Rolls"/>
    <property type="match status" value="1"/>
</dbReference>
<gene>
    <name evidence="2" type="ORF">NCTC11532_02886</name>
</gene>
<dbReference type="Pfam" id="PF13621">
    <property type="entry name" value="Cupin_8"/>
    <property type="match status" value="1"/>
</dbReference>
<dbReference type="EMBL" id="UGPB01000001">
    <property type="protein sequence ID" value="STY31415.1"/>
    <property type="molecule type" value="Genomic_DNA"/>
</dbReference>
<dbReference type="PANTHER" id="PTHR12461">
    <property type="entry name" value="HYPOXIA-INDUCIBLE FACTOR 1 ALPHA INHIBITOR-RELATED"/>
    <property type="match status" value="1"/>
</dbReference>
<dbReference type="InterPro" id="IPR014710">
    <property type="entry name" value="RmlC-like_jellyroll"/>
</dbReference>
<evidence type="ECO:0000313" key="3">
    <source>
        <dbReference type="Proteomes" id="UP000255297"/>
    </source>
</evidence>
<evidence type="ECO:0000259" key="1">
    <source>
        <dbReference type="PROSITE" id="PS51184"/>
    </source>
</evidence>
<dbReference type="PANTHER" id="PTHR12461:SF105">
    <property type="entry name" value="HYPOXIA-INDUCIBLE FACTOR 1-ALPHA INHIBITOR"/>
    <property type="match status" value="1"/>
</dbReference>